<evidence type="ECO:0000256" key="1">
    <source>
        <dbReference type="ARBA" id="ARBA00004613"/>
    </source>
</evidence>
<dbReference type="OrthoDB" id="9778320at2"/>
<dbReference type="InterPro" id="IPR051398">
    <property type="entry name" value="Polysacch_Deacetylase"/>
</dbReference>
<dbReference type="GO" id="GO:0005576">
    <property type="term" value="C:extracellular region"/>
    <property type="evidence" value="ECO:0007669"/>
    <property type="project" value="UniProtKB-SubCell"/>
</dbReference>
<organism evidence="5 6">
    <name type="scientific">Paenibacillus rhizophilus</name>
    <dbReference type="NCBI Taxonomy" id="1850366"/>
    <lineage>
        <taxon>Bacteria</taxon>
        <taxon>Bacillati</taxon>
        <taxon>Bacillota</taxon>
        <taxon>Bacilli</taxon>
        <taxon>Bacillales</taxon>
        <taxon>Paenibacillaceae</taxon>
        <taxon>Paenibacillus</taxon>
    </lineage>
</organism>
<proteinExistence type="predicted"/>
<feature type="domain" description="NodB homology" evidence="4">
    <location>
        <begin position="159"/>
        <end position="410"/>
    </location>
</feature>
<dbReference type="EMBL" id="RQPI01000004">
    <property type="protein sequence ID" value="RQW12086.1"/>
    <property type="molecule type" value="Genomic_DNA"/>
</dbReference>
<accession>A0A3N9Q3K0</accession>
<name>A0A3N9Q3K0_9BACL</name>
<dbReference type="Pfam" id="PF01522">
    <property type="entry name" value="Polysacc_deac_1"/>
    <property type="match status" value="1"/>
</dbReference>
<dbReference type="Gene3D" id="3.20.20.370">
    <property type="entry name" value="Glycoside hydrolase/deacetylase"/>
    <property type="match status" value="1"/>
</dbReference>
<sequence length="410" mass="46453">MIRVQMEARLPNCKENFTLRKIIAPVLAALILIGLAAIFGFRPKFRDVDFEVGGRVIKASGPFEYSDHELLVPQKFAERLLGANIRWDRPAPLPKGVYYRDKVAVLMYHHLSRKPLLPSVLSEDRFAEQMMLLKKDGYHVITMGQYRRFMLADGKVPDNAVLLTFDDGYESFYKLAFPVLRKYGYTAVNFVIVSDVDNPGKGGLPKLTWSQMREMKKFGMGFFNHTYDLHYFAPVDAEGGEEPALSALLYIDDETRSEYNEEYYRRVTGDLGLAERRLKEELGNTDSALAFPYGSYNDRVMTAAGSLGIPLTFTVKEGLADRGETNADRINAGSNLRTPAETIDRIRKFVPKRELTVNGRGVLFSGIQPEFRQGMLLVPLDEICRSLHIAMNYDRLKGMVKLTMPKANHA</sequence>
<feature type="transmembrane region" description="Helical" evidence="3">
    <location>
        <begin position="21"/>
        <end position="41"/>
    </location>
</feature>
<dbReference type="PANTHER" id="PTHR34216:SF3">
    <property type="entry name" value="POLY-BETA-1,6-N-ACETYL-D-GLUCOSAMINE N-DEACETYLASE"/>
    <property type="match status" value="1"/>
</dbReference>
<keyword evidence="3" id="KW-1133">Transmembrane helix</keyword>
<evidence type="ECO:0000259" key="4">
    <source>
        <dbReference type="PROSITE" id="PS51677"/>
    </source>
</evidence>
<dbReference type="GO" id="GO:0016810">
    <property type="term" value="F:hydrolase activity, acting on carbon-nitrogen (but not peptide) bonds"/>
    <property type="evidence" value="ECO:0007669"/>
    <property type="project" value="InterPro"/>
</dbReference>
<keyword evidence="6" id="KW-1185">Reference proteome</keyword>
<comment type="subcellular location">
    <subcellularLocation>
        <location evidence="1">Secreted</location>
    </subcellularLocation>
</comment>
<reference evidence="5 6" key="1">
    <citation type="submission" date="2018-11" db="EMBL/GenBank/DDBJ databases">
        <title>Genome sequence of strain 7197.</title>
        <authorList>
            <person name="Gao J."/>
            <person name="Sun J."/>
        </authorList>
    </citation>
    <scope>NUCLEOTIDE SEQUENCE [LARGE SCALE GENOMIC DNA]</scope>
    <source>
        <strain evidence="5 6">7197</strain>
    </source>
</reference>
<evidence type="ECO:0000313" key="5">
    <source>
        <dbReference type="EMBL" id="RQW12086.1"/>
    </source>
</evidence>
<dbReference type="InterPro" id="IPR011330">
    <property type="entry name" value="Glyco_hydro/deAcase_b/a-brl"/>
</dbReference>
<gene>
    <name evidence="5" type="ORF">EH198_10590</name>
</gene>
<evidence type="ECO:0000313" key="6">
    <source>
        <dbReference type="Proteomes" id="UP000282529"/>
    </source>
</evidence>
<evidence type="ECO:0000256" key="2">
    <source>
        <dbReference type="ARBA" id="ARBA00022729"/>
    </source>
</evidence>
<keyword evidence="2" id="KW-0732">Signal</keyword>
<comment type="caution">
    <text evidence="5">The sequence shown here is derived from an EMBL/GenBank/DDBJ whole genome shotgun (WGS) entry which is preliminary data.</text>
</comment>
<evidence type="ECO:0000256" key="3">
    <source>
        <dbReference type="SAM" id="Phobius"/>
    </source>
</evidence>
<dbReference type="InterPro" id="IPR002509">
    <property type="entry name" value="NODB_dom"/>
</dbReference>
<dbReference type="PROSITE" id="PS51677">
    <property type="entry name" value="NODB"/>
    <property type="match status" value="1"/>
</dbReference>
<dbReference type="Proteomes" id="UP000282529">
    <property type="component" value="Unassembled WGS sequence"/>
</dbReference>
<dbReference type="AlphaFoldDB" id="A0A3N9Q3K0"/>
<protein>
    <submittedName>
        <fullName evidence="5">Polysaccharide deacetylase</fullName>
    </submittedName>
</protein>
<keyword evidence="3" id="KW-0812">Transmembrane</keyword>
<dbReference type="SUPFAM" id="SSF88713">
    <property type="entry name" value="Glycoside hydrolase/deacetylase"/>
    <property type="match status" value="1"/>
</dbReference>
<dbReference type="GO" id="GO:0005975">
    <property type="term" value="P:carbohydrate metabolic process"/>
    <property type="evidence" value="ECO:0007669"/>
    <property type="project" value="InterPro"/>
</dbReference>
<keyword evidence="3" id="KW-0472">Membrane</keyword>
<dbReference type="PANTHER" id="PTHR34216">
    <property type="match status" value="1"/>
</dbReference>